<feature type="compositionally biased region" description="Acidic residues" evidence="1">
    <location>
        <begin position="21"/>
        <end position="40"/>
    </location>
</feature>
<name>A0AAN7B540_9PEZI</name>
<feature type="region of interest" description="Disordered" evidence="1">
    <location>
        <begin position="21"/>
        <end position="62"/>
    </location>
</feature>
<reference evidence="2" key="1">
    <citation type="journal article" date="2023" name="Mol. Phylogenet. Evol.">
        <title>Genome-scale phylogeny and comparative genomics of the fungal order Sordariales.</title>
        <authorList>
            <person name="Hensen N."/>
            <person name="Bonometti L."/>
            <person name="Westerberg I."/>
            <person name="Brannstrom I.O."/>
            <person name="Guillou S."/>
            <person name="Cros-Aarteil S."/>
            <person name="Calhoun S."/>
            <person name="Haridas S."/>
            <person name="Kuo A."/>
            <person name="Mondo S."/>
            <person name="Pangilinan J."/>
            <person name="Riley R."/>
            <person name="LaButti K."/>
            <person name="Andreopoulos B."/>
            <person name="Lipzen A."/>
            <person name="Chen C."/>
            <person name="Yan M."/>
            <person name="Daum C."/>
            <person name="Ng V."/>
            <person name="Clum A."/>
            <person name="Steindorff A."/>
            <person name="Ohm R.A."/>
            <person name="Martin F."/>
            <person name="Silar P."/>
            <person name="Natvig D.O."/>
            <person name="Lalanne C."/>
            <person name="Gautier V."/>
            <person name="Ament-Velasquez S.L."/>
            <person name="Kruys A."/>
            <person name="Hutchinson M.I."/>
            <person name="Powell A.J."/>
            <person name="Barry K."/>
            <person name="Miller A.N."/>
            <person name="Grigoriev I.V."/>
            <person name="Debuchy R."/>
            <person name="Gladieux P."/>
            <person name="Hiltunen Thoren M."/>
            <person name="Johannesson H."/>
        </authorList>
    </citation>
    <scope>NUCLEOTIDE SEQUENCE</scope>
    <source>
        <strain evidence="2">PSN293</strain>
    </source>
</reference>
<reference evidence="2" key="2">
    <citation type="submission" date="2023-05" db="EMBL/GenBank/DDBJ databases">
        <authorList>
            <consortium name="Lawrence Berkeley National Laboratory"/>
            <person name="Steindorff A."/>
            <person name="Hensen N."/>
            <person name="Bonometti L."/>
            <person name="Westerberg I."/>
            <person name="Brannstrom I.O."/>
            <person name="Guillou S."/>
            <person name="Cros-Aarteil S."/>
            <person name="Calhoun S."/>
            <person name="Haridas S."/>
            <person name="Kuo A."/>
            <person name="Mondo S."/>
            <person name="Pangilinan J."/>
            <person name="Riley R."/>
            <person name="Labutti K."/>
            <person name="Andreopoulos B."/>
            <person name="Lipzen A."/>
            <person name="Chen C."/>
            <person name="Yanf M."/>
            <person name="Daum C."/>
            <person name="Ng V."/>
            <person name="Clum A."/>
            <person name="Ohm R."/>
            <person name="Martin F."/>
            <person name="Silar P."/>
            <person name="Natvig D."/>
            <person name="Lalanne C."/>
            <person name="Gautier V."/>
            <person name="Ament-Velasquez S.L."/>
            <person name="Kruys A."/>
            <person name="Hutchinson M.I."/>
            <person name="Powell A.J."/>
            <person name="Barry K."/>
            <person name="Miller A.N."/>
            <person name="Grigoriev I.V."/>
            <person name="Debuchy R."/>
            <person name="Gladieux P."/>
            <person name="Thoren M.H."/>
            <person name="Johannesson H."/>
        </authorList>
    </citation>
    <scope>NUCLEOTIDE SEQUENCE</scope>
    <source>
        <strain evidence="2">PSN293</strain>
    </source>
</reference>
<dbReference type="EMBL" id="MU858170">
    <property type="protein sequence ID" value="KAK4210624.1"/>
    <property type="molecule type" value="Genomic_DNA"/>
</dbReference>
<evidence type="ECO:0000256" key="1">
    <source>
        <dbReference type="SAM" id="MobiDB-lite"/>
    </source>
</evidence>
<comment type="caution">
    <text evidence="2">The sequence shown here is derived from an EMBL/GenBank/DDBJ whole genome shotgun (WGS) entry which is preliminary data.</text>
</comment>
<proteinExistence type="predicted"/>
<evidence type="ECO:0000313" key="2">
    <source>
        <dbReference type="EMBL" id="KAK4210624.1"/>
    </source>
</evidence>
<gene>
    <name evidence="2" type="ORF">QBC37DRAFT_321854</name>
</gene>
<sequence>MTPEQAYAYVCWCELPFETEDEDGIYPDSDDDDEYDDDSDGSPAKSWSDTDSEVHGDEDEVIEEKSDKLKKSLCDGGVVCLCGKPARDHPDHPFITTAAARIKVQTQHSMMMVRCPDNFDMHTFNDHMGLGAKELLENLVLDFIEAEGNWREQWVVCETLAFVMDNDLLEALMGIDDSVDVWQIYHLVARTLLSMLGRLERLGLLSTTSEVRNLGLIMSLFMKLAADNEGDVCGLRIGHEKTPVDESVKLTLADGRATTYKYSIESFDRIIFMYLKKYAIPPTDFELDDELKQSCPPGGTKEDPFGLNEAVKAYVETYGRQTGGPNSKAVMGGDKYDITTMSVKERKAASLTGKDPLSRKEIKNMKEGMVLGWE</sequence>
<protein>
    <submittedName>
        <fullName evidence="2">Uncharacterized protein</fullName>
    </submittedName>
</protein>
<keyword evidence="3" id="KW-1185">Reference proteome</keyword>
<dbReference type="AlphaFoldDB" id="A0AAN7B540"/>
<organism evidence="2 3">
    <name type="scientific">Rhypophila decipiens</name>
    <dbReference type="NCBI Taxonomy" id="261697"/>
    <lineage>
        <taxon>Eukaryota</taxon>
        <taxon>Fungi</taxon>
        <taxon>Dikarya</taxon>
        <taxon>Ascomycota</taxon>
        <taxon>Pezizomycotina</taxon>
        <taxon>Sordariomycetes</taxon>
        <taxon>Sordariomycetidae</taxon>
        <taxon>Sordariales</taxon>
        <taxon>Naviculisporaceae</taxon>
        <taxon>Rhypophila</taxon>
    </lineage>
</organism>
<evidence type="ECO:0000313" key="3">
    <source>
        <dbReference type="Proteomes" id="UP001301769"/>
    </source>
</evidence>
<dbReference type="Proteomes" id="UP001301769">
    <property type="component" value="Unassembled WGS sequence"/>
</dbReference>
<accession>A0AAN7B540</accession>